<feature type="transmembrane region" description="Helical" evidence="4">
    <location>
        <begin position="252"/>
        <end position="274"/>
    </location>
</feature>
<feature type="transmembrane region" description="Helical" evidence="4">
    <location>
        <begin position="345"/>
        <end position="366"/>
    </location>
</feature>
<feature type="transmembrane region" description="Helical" evidence="4">
    <location>
        <begin position="173"/>
        <end position="192"/>
    </location>
</feature>
<evidence type="ECO:0000256" key="1">
    <source>
        <dbReference type="ARBA" id="ARBA00022692"/>
    </source>
</evidence>
<dbReference type="Proteomes" id="UP000186406">
    <property type="component" value="Unassembled WGS sequence"/>
</dbReference>
<organism evidence="6 7">
    <name type="scientific">Pseudoxanthobacter soli DSM 19599</name>
    <dbReference type="NCBI Taxonomy" id="1123029"/>
    <lineage>
        <taxon>Bacteria</taxon>
        <taxon>Pseudomonadati</taxon>
        <taxon>Pseudomonadota</taxon>
        <taxon>Alphaproteobacteria</taxon>
        <taxon>Hyphomicrobiales</taxon>
        <taxon>Segnochrobactraceae</taxon>
        <taxon>Pseudoxanthobacter</taxon>
    </lineage>
</organism>
<feature type="domain" description="Major facilitator superfamily (MFS) profile" evidence="5">
    <location>
        <begin position="1"/>
        <end position="397"/>
    </location>
</feature>
<evidence type="ECO:0000256" key="2">
    <source>
        <dbReference type="ARBA" id="ARBA00022989"/>
    </source>
</evidence>
<dbReference type="STRING" id="1123029.SAMN02745172_00841"/>
<dbReference type="InterPro" id="IPR011701">
    <property type="entry name" value="MFS"/>
</dbReference>
<dbReference type="AlphaFoldDB" id="A0A1M7Z9L6"/>
<protein>
    <submittedName>
        <fullName evidence="6">Predicted arabinose efflux permease, MFS family</fullName>
    </submittedName>
</protein>
<dbReference type="CDD" id="cd17324">
    <property type="entry name" value="MFS_NepI_like"/>
    <property type="match status" value="1"/>
</dbReference>
<name>A0A1M7Z9L6_9HYPH</name>
<evidence type="ECO:0000313" key="7">
    <source>
        <dbReference type="Proteomes" id="UP000186406"/>
    </source>
</evidence>
<gene>
    <name evidence="6" type="ORF">SAMN02745172_00841</name>
</gene>
<feature type="transmembrane region" description="Helical" evidence="4">
    <location>
        <begin position="372"/>
        <end position="391"/>
    </location>
</feature>
<dbReference type="GO" id="GO:0022857">
    <property type="term" value="F:transmembrane transporter activity"/>
    <property type="evidence" value="ECO:0007669"/>
    <property type="project" value="InterPro"/>
</dbReference>
<feature type="transmembrane region" description="Helical" evidence="4">
    <location>
        <begin position="286"/>
        <end position="304"/>
    </location>
</feature>
<feature type="transmembrane region" description="Helical" evidence="4">
    <location>
        <begin position="143"/>
        <end position="167"/>
    </location>
</feature>
<dbReference type="SUPFAM" id="SSF103473">
    <property type="entry name" value="MFS general substrate transporter"/>
    <property type="match status" value="1"/>
</dbReference>
<accession>A0A1M7Z9L6</accession>
<feature type="transmembrane region" description="Helical" evidence="4">
    <location>
        <begin position="222"/>
        <end position="246"/>
    </location>
</feature>
<feature type="transmembrane region" description="Helical" evidence="4">
    <location>
        <begin position="50"/>
        <end position="73"/>
    </location>
</feature>
<dbReference type="PANTHER" id="PTHR42910:SF1">
    <property type="entry name" value="MAJOR FACILITATOR SUPERFAMILY (MFS) PROFILE DOMAIN-CONTAINING PROTEIN"/>
    <property type="match status" value="1"/>
</dbReference>
<dbReference type="PANTHER" id="PTHR42910">
    <property type="entry name" value="TRANSPORTER SCO4007-RELATED"/>
    <property type="match status" value="1"/>
</dbReference>
<feature type="transmembrane region" description="Helical" evidence="4">
    <location>
        <begin position="12"/>
        <end position="38"/>
    </location>
</feature>
<feature type="transmembrane region" description="Helical" evidence="4">
    <location>
        <begin position="85"/>
        <end position="103"/>
    </location>
</feature>
<evidence type="ECO:0000256" key="3">
    <source>
        <dbReference type="ARBA" id="ARBA00023136"/>
    </source>
</evidence>
<keyword evidence="3 4" id="KW-0472">Membrane</keyword>
<feature type="transmembrane region" description="Helical" evidence="4">
    <location>
        <begin position="109"/>
        <end position="131"/>
    </location>
</feature>
<evidence type="ECO:0000259" key="5">
    <source>
        <dbReference type="PROSITE" id="PS50850"/>
    </source>
</evidence>
<reference evidence="6 7" key="1">
    <citation type="submission" date="2016-12" db="EMBL/GenBank/DDBJ databases">
        <authorList>
            <person name="Song W.-J."/>
            <person name="Kurnit D.M."/>
        </authorList>
    </citation>
    <scope>NUCLEOTIDE SEQUENCE [LARGE SCALE GENOMIC DNA]</scope>
    <source>
        <strain evidence="6 7">DSM 19599</strain>
    </source>
</reference>
<sequence length="404" mass="41963">MTTKHNAASGGHAGPALGAVATFSMAAAAGLAVANIYYNQPMLELIEQDLPGPLTGAIPTATQLGYAVGLFLLVPLGDLVERRRLIVVQFLLLAAALALAAIAPNAALLIAASLIVGLVATVAQQIVPFAAHHAPPAKRGATVGTVMAGLLTGILLSRTLAGFIASHGGWREMFWLAVPMSLAAAGLMAAVLPHSAPDSKMSYPRLLHSIWHLWREFPALRLAALTQSALFAAFTVFWTILAFRLAEPRFGYGAEVAGLFGLVGAVGILAAPLAGRFADKRGPSRVVVIGAIVTLASWVVFGVWTSMTGLIVGVILLDFGIQSALVSNQHIVFALRPQARARLNTVLMGTMFLGGSIGSATATLAWNAGGWLPVSVLGTLFALVAAGLQVFSARKLRPAVNPAR</sequence>
<proteinExistence type="predicted"/>
<keyword evidence="1 4" id="KW-0812">Transmembrane</keyword>
<dbReference type="RefSeq" id="WP_073625858.1">
    <property type="nucleotide sequence ID" value="NZ_FRXO01000001.1"/>
</dbReference>
<dbReference type="InterPro" id="IPR036259">
    <property type="entry name" value="MFS_trans_sf"/>
</dbReference>
<dbReference type="Gene3D" id="1.20.1250.20">
    <property type="entry name" value="MFS general substrate transporter like domains"/>
    <property type="match status" value="1"/>
</dbReference>
<dbReference type="PROSITE" id="PS50850">
    <property type="entry name" value="MFS"/>
    <property type="match status" value="1"/>
</dbReference>
<keyword evidence="7" id="KW-1185">Reference proteome</keyword>
<dbReference type="EMBL" id="FRXO01000001">
    <property type="protein sequence ID" value="SHO61637.1"/>
    <property type="molecule type" value="Genomic_DNA"/>
</dbReference>
<evidence type="ECO:0000313" key="6">
    <source>
        <dbReference type="EMBL" id="SHO61637.1"/>
    </source>
</evidence>
<feature type="transmembrane region" description="Helical" evidence="4">
    <location>
        <begin position="310"/>
        <end position="333"/>
    </location>
</feature>
<dbReference type="OrthoDB" id="9815356at2"/>
<dbReference type="Pfam" id="PF07690">
    <property type="entry name" value="MFS_1"/>
    <property type="match status" value="1"/>
</dbReference>
<dbReference type="InterPro" id="IPR020846">
    <property type="entry name" value="MFS_dom"/>
</dbReference>
<keyword evidence="2 4" id="KW-1133">Transmembrane helix</keyword>
<evidence type="ECO:0000256" key="4">
    <source>
        <dbReference type="SAM" id="Phobius"/>
    </source>
</evidence>